<dbReference type="CDD" id="cd07377">
    <property type="entry name" value="WHTH_GntR"/>
    <property type="match status" value="1"/>
</dbReference>
<dbReference type="SMART" id="SM00345">
    <property type="entry name" value="HTH_GNTR"/>
    <property type="match status" value="1"/>
</dbReference>
<dbReference type="InterPro" id="IPR036390">
    <property type="entry name" value="WH_DNA-bd_sf"/>
</dbReference>
<dbReference type="EMBL" id="CAHP01000014">
    <property type="protein sequence ID" value="CCG40533.1"/>
    <property type="molecule type" value="Genomic_DNA"/>
</dbReference>
<protein>
    <submittedName>
        <fullName evidence="7">Uncharacterized HTH-type transcriptional regulator RHOS4_30730</fullName>
    </submittedName>
</protein>
<name>H8FQ95_MAGML</name>
<evidence type="ECO:0000256" key="2">
    <source>
        <dbReference type="ARBA" id="ARBA00022898"/>
    </source>
</evidence>
<dbReference type="PROSITE" id="PS50949">
    <property type="entry name" value="HTH_GNTR"/>
    <property type="match status" value="1"/>
</dbReference>
<evidence type="ECO:0000313" key="7">
    <source>
        <dbReference type="EMBL" id="CCG40533.1"/>
    </source>
</evidence>
<dbReference type="STRING" id="1150626.PHAMO_210044"/>
<reference evidence="7 8" key="1">
    <citation type="journal article" date="2012" name="J. Bacteriol.">
        <title>Draft Genome Sequence of the Purple Photosynthetic Bacterium Phaeospirillum molischianum DSM120, a Particularly Versatile Bacterium.</title>
        <authorList>
            <person name="Duquesne K."/>
            <person name="Prima V."/>
            <person name="Ji B."/>
            <person name="Rouy Z."/>
            <person name="Medigue C."/>
            <person name="Talla E."/>
            <person name="Sturgis J.N."/>
        </authorList>
    </citation>
    <scope>NUCLEOTIDE SEQUENCE [LARGE SCALE GENOMIC DNA]</scope>
    <source>
        <strain evidence="8">DSM120</strain>
    </source>
</reference>
<gene>
    <name evidence="7" type="ORF">PHAMO_210044</name>
</gene>
<keyword evidence="5" id="KW-0804">Transcription</keyword>
<evidence type="ECO:0000256" key="1">
    <source>
        <dbReference type="ARBA" id="ARBA00005384"/>
    </source>
</evidence>
<dbReference type="PANTHER" id="PTHR46577">
    <property type="entry name" value="HTH-TYPE TRANSCRIPTIONAL REGULATORY PROTEIN GABR"/>
    <property type="match status" value="1"/>
</dbReference>
<comment type="caution">
    <text evidence="7">The sequence shown here is derived from an EMBL/GenBank/DDBJ whole genome shotgun (WGS) entry which is preliminary data.</text>
</comment>
<comment type="similarity">
    <text evidence="1">In the C-terminal section; belongs to the class-I pyridoxal-phosphate-dependent aminotransferase family.</text>
</comment>
<dbReference type="SUPFAM" id="SSF53383">
    <property type="entry name" value="PLP-dependent transferases"/>
    <property type="match status" value="1"/>
</dbReference>
<dbReference type="Pfam" id="PF00392">
    <property type="entry name" value="GntR"/>
    <property type="match status" value="1"/>
</dbReference>
<accession>H8FQ95</accession>
<sequence length="474" mass="51096">MGDDVTADSWISDIDMDHGPLYLAIADALEAGIRSGKLGNGFRLPPQRSLAKDLGIDFTTVTRAYAEARKRGLVEGKVGLGTYIRVEMSHTMPTRARPLPDEARRGGVVDMSMNLPPRFDDPDLTKTMRQSLARIDGDGGLSLLMRYQEPGGTHADRMAGAHYLSARIPGLTADRVLVCPGAQGAFLAIAGMLLNQGDAVCTEALTYPGFRSLASHMKMRLLPVEMDAEGMRPDSFEALCKSAAPKALYCTPTLHNPTTATMSLSRREDVLAIARTYAVPIIEDDAYGALPYTPIPPLAALAPDMVYHVASLSKALSPALRVAYVVPPDSRQVPRLVGAIRALTSMTSPITAALAREWIENGTAVRILEAIRQETAARQQIARETLPPGCFSSDPEGFHLWLRLEAPWSRGEFVDRLRGSGIGTVPSDPFAVQTPPECVRLGLGAATTRADLTQSLLSVRDLLTTLPSLSSMVI</sequence>
<evidence type="ECO:0000256" key="4">
    <source>
        <dbReference type="ARBA" id="ARBA00023125"/>
    </source>
</evidence>
<keyword evidence="4" id="KW-0238">DNA-binding</keyword>
<proteinExistence type="inferred from homology"/>
<dbReference type="Gene3D" id="1.10.10.10">
    <property type="entry name" value="Winged helix-like DNA-binding domain superfamily/Winged helix DNA-binding domain"/>
    <property type="match status" value="1"/>
</dbReference>
<dbReference type="AlphaFoldDB" id="H8FQ95"/>
<dbReference type="InterPro" id="IPR015424">
    <property type="entry name" value="PyrdxlP-dep_Trfase"/>
</dbReference>
<dbReference type="GO" id="GO:0003677">
    <property type="term" value="F:DNA binding"/>
    <property type="evidence" value="ECO:0007669"/>
    <property type="project" value="UniProtKB-KW"/>
</dbReference>
<evidence type="ECO:0000256" key="5">
    <source>
        <dbReference type="ARBA" id="ARBA00023163"/>
    </source>
</evidence>
<dbReference type="OrthoDB" id="9804020at2"/>
<keyword evidence="8" id="KW-1185">Reference proteome</keyword>
<organism evidence="7 8">
    <name type="scientific">Magnetospirillum molischianum DSM 120</name>
    <dbReference type="NCBI Taxonomy" id="1150626"/>
    <lineage>
        <taxon>Bacteria</taxon>
        <taxon>Pseudomonadati</taxon>
        <taxon>Pseudomonadota</taxon>
        <taxon>Alphaproteobacteria</taxon>
        <taxon>Rhodospirillales</taxon>
        <taxon>Rhodospirillaceae</taxon>
        <taxon>Magnetospirillum</taxon>
    </lineage>
</organism>
<evidence type="ECO:0000259" key="6">
    <source>
        <dbReference type="PROSITE" id="PS50949"/>
    </source>
</evidence>
<dbReference type="Proteomes" id="UP000004169">
    <property type="component" value="Unassembled WGS sequence"/>
</dbReference>
<evidence type="ECO:0000256" key="3">
    <source>
        <dbReference type="ARBA" id="ARBA00023015"/>
    </source>
</evidence>
<dbReference type="InterPro" id="IPR004839">
    <property type="entry name" value="Aminotransferase_I/II_large"/>
</dbReference>
<dbReference type="InterPro" id="IPR051446">
    <property type="entry name" value="HTH_trans_reg/aminotransferase"/>
</dbReference>
<feature type="domain" description="HTH gntR-type" evidence="6">
    <location>
        <begin position="19"/>
        <end position="87"/>
    </location>
</feature>
<dbReference type="Pfam" id="PF00155">
    <property type="entry name" value="Aminotran_1_2"/>
    <property type="match status" value="1"/>
</dbReference>
<keyword evidence="2" id="KW-0663">Pyridoxal phosphate</keyword>
<dbReference type="CDD" id="cd00609">
    <property type="entry name" value="AAT_like"/>
    <property type="match status" value="1"/>
</dbReference>
<dbReference type="Gene3D" id="3.40.640.10">
    <property type="entry name" value="Type I PLP-dependent aspartate aminotransferase-like (Major domain)"/>
    <property type="match status" value="1"/>
</dbReference>
<dbReference type="InterPro" id="IPR000524">
    <property type="entry name" value="Tscrpt_reg_HTH_GntR"/>
</dbReference>
<dbReference type="eggNOG" id="COG1167">
    <property type="taxonomic scope" value="Bacteria"/>
</dbReference>
<dbReference type="PANTHER" id="PTHR46577:SF1">
    <property type="entry name" value="HTH-TYPE TRANSCRIPTIONAL REGULATORY PROTEIN GABR"/>
    <property type="match status" value="1"/>
</dbReference>
<dbReference type="SUPFAM" id="SSF46785">
    <property type="entry name" value="Winged helix' DNA-binding domain"/>
    <property type="match status" value="1"/>
</dbReference>
<keyword evidence="3" id="KW-0805">Transcription regulation</keyword>
<dbReference type="InterPro" id="IPR036388">
    <property type="entry name" value="WH-like_DNA-bd_sf"/>
</dbReference>
<evidence type="ECO:0000313" key="8">
    <source>
        <dbReference type="Proteomes" id="UP000004169"/>
    </source>
</evidence>
<dbReference type="GO" id="GO:0003700">
    <property type="term" value="F:DNA-binding transcription factor activity"/>
    <property type="evidence" value="ECO:0007669"/>
    <property type="project" value="InterPro"/>
</dbReference>
<dbReference type="InterPro" id="IPR015421">
    <property type="entry name" value="PyrdxlP-dep_Trfase_major"/>
</dbReference>
<dbReference type="GO" id="GO:0030170">
    <property type="term" value="F:pyridoxal phosphate binding"/>
    <property type="evidence" value="ECO:0007669"/>
    <property type="project" value="InterPro"/>
</dbReference>